<keyword evidence="3" id="KW-1185">Reference proteome</keyword>
<reference evidence="2" key="1">
    <citation type="submission" date="2023-08" db="EMBL/GenBank/DDBJ databases">
        <authorList>
            <person name="Chen Y."/>
            <person name="Shah S."/>
            <person name="Dougan E. K."/>
            <person name="Thang M."/>
            <person name="Chan C."/>
        </authorList>
    </citation>
    <scope>NUCLEOTIDE SEQUENCE</scope>
</reference>
<feature type="chain" id="PRO_5041254913" evidence="1">
    <location>
        <begin position="19"/>
        <end position="1583"/>
    </location>
</feature>
<evidence type="ECO:0000313" key="3">
    <source>
        <dbReference type="Proteomes" id="UP001178507"/>
    </source>
</evidence>
<comment type="caution">
    <text evidence="2">The sequence shown here is derived from an EMBL/GenBank/DDBJ whole genome shotgun (WGS) entry which is preliminary data.</text>
</comment>
<gene>
    <name evidence="2" type="ORF">EVOR1521_LOCUS14289</name>
</gene>
<dbReference type="EMBL" id="CAUJNA010001682">
    <property type="protein sequence ID" value="CAJ1388413.1"/>
    <property type="molecule type" value="Genomic_DNA"/>
</dbReference>
<feature type="non-terminal residue" evidence="2">
    <location>
        <position position="1583"/>
    </location>
</feature>
<keyword evidence="1" id="KW-0732">Signal</keyword>
<feature type="signal peptide" evidence="1">
    <location>
        <begin position="1"/>
        <end position="18"/>
    </location>
</feature>
<evidence type="ECO:0000313" key="2">
    <source>
        <dbReference type="EMBL" id="CAJ1388413.1"/>
    </source>
</evidence>
<sequence length="1583" mass="170939">MTWRWEIWLLATVNGLDTETACNLQVRHQEALLTDSNAKLWSIPWQRFHECPKKPRRSVQNLQMEASSAILKPQCHPGETLIGRFIGDAYKFSCCSAGEQCAGCTEIQDGVCRQCSSGYVKQSIPILNKSKCFICDDLPRWTDAQGRTCDDYASLCNGSWPSPEVDQAFQGVRPSDACCACGGGNVFPTPVYMPLAGSVLHHSQVVNETPVPLTAEAIEVEEGCGLAAAGLRIASSGPGLGGVSGVVGKDAQPVHCSATVVQDPMRGLYFTVDLDLAVSAFSYGRAVVSFKSWGLQPVAAEEAQKPVEKAKALGLQEFSLDCNPTCPWLEIDAAGTLQYLPTGEGNLGAGVQDFPGMPACSCEVSALNASNTSKSLTTSFVALQARLWQGGAYEASAVEARVGEAMVPLQLQELLSPGLRFYTRAGHTTNLQVVENLTSHQRFAVPNAVPPAVLDVNCTGASLQLSWSRSTGDVELGGRLAFNLDPKTGALSGTPSADLLQATQGQASLQVACQVALGGDFYDRELPVATVAVKLLDDTCWVPSQPLAAVWKNAAASSQAACVRLCRVRANCAAASWANSICWLAVSDGTEPRVVPEALIRVNDCSKQKADLDLKVPGALFAAGKFSATNNYKDQVTFSRPGPTPERQLLLAHASVVQSELPAVCQNASWLLVHTNSSDYEDASTAAPEFFGGVLACASGDIVDLAFALGTVKMFWNFTEAHAGSHLQDATLSIAVPSCSKPDLAPGMVAGTPEEAALYSLQECECFGEAYATTAPVDADSNAAVSRSGAFNIGPLADQLIFSGPYTCESEAKITSLRNADSTVCQGECHRNSACHFYISEKATSLCTLFSRCDFLQLVDLPAANELWAKPPPDNFCRIADPESCWESVQRRSLLSFTPSDLPTCLFQTQYDACDALQILSGGSAGKCYRCQYFNVSSSFAQQSLKKVPFPEESPAGAQIQVGCNYTSRLFAEDGLSWEPGKSSTFTCVSGEWVGEDGAWQSLANLSCRACLQLGTPRLQRLSALQMPSIYFLEHRLAQFAKIAGEGQDGWGACPHAGFLTASPLLSGAMCLDVSGPSSVKLGSSCNASWWLDGHLRLRVKSEELDDTTGPWCLCSEGSEASHLAICECGVVEELGRWTLNNGRLEQLRGSRCVLNNQGKLTTKACPLKDDNRFQWHFNGGDCIFGMNLVDSAELTWNVSLPSQSGVESLLTEIRYLPVVAYAGVQYYFVQNSAYCLEASGNQVKVSYASPCSTSWLYEKQHVSISGTSAYLRAMPNGTVVLQEFVFGASGFSWEWSQGSLKNQDGKCLAAFRDATVETYVNYSSSVTAADDDTDLYDDGRNFRYSFGCNRENNFISQLWLPEKALMQQGGNEQHAASTQCEYLQGYNQWWKSCKEYVLFQDFDGGKYVRHALVDIEALDCDAGYALSGLSMQYEHDVTPPFQVSWTCCPLPSEMPAMNVPVSSKTQWYGTVSCPPNSVLSVFTFNDYFEFAGECTSFETIVSPNNPYFPVGAWTFPQVQVANCDYRAASWQKLPAPKSKNPRACALCQTLGRCEATLSVQNPEPPTFQAHAGACEGLDALQV</sequence>
<proteinExistence type="predicted"/>
<name>A0AA36IIU7_9DINO</name>
<dbReference type="Proteomes" id="UP001178507">
    <property type="component" value="Unassembled WGS sequence"/>
</dbReference>
<accession>A0AA36IIU7</accession>
<evidence type="ECO:0000256" key="1">
    <source>
        <dbReference type="SAM" id="SignalP"/>
    </source>
</evidence>
<protein>
    <submittedName>
        <fullName evidence="2">Uncharacterized protein</fullName>
    </submittedName>
</protein>
<organism evidence="2 3">
    <name type="scientific">Effrenium voratum</name>
    <dbReference type="NCBI Taxonomy" id="2562239"/>
    <lineage>
        <taxon>Eukaryota</taxon>
        <taxon>Sar</taxon>
        <taxon>Alveolata</taxon>
        <taxon>Dinophyceae</taxon>
        <taxon>Suessiales</taxon>
        <taxon>Symbiodiniaceae</taxon>
        <taxon>Effrenium</taxon>
    </lineage>
</organism>